<dbReference type="SUPFAM" id="SSF46565">
    <property type="entry name" value="Chaperone J-domain"/>
    <property type="match status" value="1"/>
</dbReference>
<dbReference type="SMART" id="SM00271">
    <property type="entry name" value="DnaJ"/>
    <property type="match status" value="1"/>
</dbReference>
<dbReference type="InterPro" id="IPR004640">
    <property type="entry name" value="HscB"/>
</dbReference>
<dbReference type="InterPro" id="IPR009073">
    <property type="entry name" value="HscB_oligo_C"/>
</dbReference>
<dbReference type="GO" id="GO:0001671">
    <property type="term" value="F:ATPase activator activity"/>
    <property type="evidence" value="ECO:0007669"/>
    <property type="project" value="InterPro"/>
</dbReference>
<dbReference type="Gene3D" id="1.10.287.110">
    <property type="entry name" value="DnaJ domain"/>
    <property type="match status" value="1"/>
</dbReference>
<dbReference type="EMBL" id="HBHW01030480">
    <property type="protein sequence ID" value="CAE0055563.1"/>
    <property type="molecule type" value="Transcribed_RNA"/>
</dbReference>
<dbReference type="NCBIfam" id="TIGR00714">
    <property type="entry name" value="hscB"/>
    <property type="match status" value="1"/>
</dbReference>
<dbReference type="GO" id="GO:0051259">
    <property type="term" value="P:protein complex oligomerization"/>
    <property type="evidence" value="ECO:0007669"/>
    <property type="project" value="InterPro"/>
</dbReference>
<evidence type="ECO:0000313" key="5">
    <source>
        <dbReference type="EMBL" id="CAE0055566.1"/>
    </source>
</evidence>
<reference evidence="5" key="1">
    <citation type="submission" date="2021-01" db="EMBL/GenBank/DDBJ databases">
        <authorList>
            <person name="Corre E."/>
            <person name="Pelletier E."/>
            <person name="Niang G."/>
            <person name="Scheremetjew M."/>
            <person name="Finn R."/>
            <person name="Kale V."/>
            <person name="Holt S."/>
            <person name="Cochrane G."/>
            <person name="Meng A."/>
            <person name="Brown T."/>
            <person name="Cohen L."/>
        </authorList>
    </citation>
    <scope>NUCLEOTIDE SEQUENCE</scope>
    <source>
        <strain evidence="5">CCMP 769</strain>
    </source>
</reference>
<dbReference type="PANTHER" id="PTHR14021:SF15">
    <property type="entry name" value="IRON-SULFUR CLUSTER CO-CHAPERONE PROTEIN HSCB"/>
    <property type="match status" value="1"/>
</dbReference>
<dbReference type="Gene3D" id="1.20.1280.20">
    <property type="entry name" value="HscB, C-terminal domain"/>
    <property type="match status" value="1"/>
</dbReference>
<dbReference type="GO" id="GO:0005739">
    <property type="term" value="C:mitochondrion"/>
    <property type="evidence" value="ECO:0007669"/>
    <property type="project" value="TreeGrafter"/>
</dbReference>
<accession>A0A7S2ZYB5</accession>
<evidence type="ECO:0000256" key="1">
    <source>
        <dbReference type="ARBA" id="ARBA00010476"/>
    </source>
</evidence>
<proteinExistence type="inferred from homology"/>
<dbReference type="PROSITE" id="PS50076">
    <property type="entry name" value="DNAJ_2"/>
    <property type="match status" value="1"/>
</dbReference>
<feature type="domain" description="J" evidence="3">
    <location>
        <begin position="31"/>
        <end position="104"/>
    </location>
</feature>
<dbReference type="GO" id="GO:0044571">
    <property type="term" value="P:[2Fe-2S] cluster assembly"/>
    <property type="evidence" value="ECO:0007669"/>
    <property type="project" value="InterPro"/>
</dbReference>
<dbReference type="InterPro" id="IPR036869">
    <property type="entry name" value="J_dom_sf"/>
</dbReference>
<keyword evidence="2" id="KW-0143">Chaperone</keyword>
<evidence type="ECO:0000259" key="3">
    <source>
        <dbReference type="PROSITE" id="PS50076"/>
    </source>
</evidence>
<evidence type="ECO:0000313" key="4">
    <source>
        <dbReference type="EMBL" id="CAE0055563.1"/>
    </source>
</evidence>
<dbReference type="EMBL" id="HBHW01030483">
    <property type="protein sequence ID" value="CAE0055566.1"/>
    <property type="molecule type" value="Transcribed_RNA"/>
</dbReference>
<dbReference type="PANTHER" id="PTHR14021">
    <property type="entry name" value="IRON-SULFUR CLUSTER CO-CHAPERONE PROTEIN HSCB"/>
    <property type="match status" value="1"/>
</dbReference>
<organism evidence="5">
    <name type="scientific">Rhodosorus marinus</name>
    <dbReference type="NCBI Taxonomy" id="101924"/>
    <lineage>
        <taxon>Eukaryota</taxon>
        <taxon>Rhodophyta</taxon>
        <taxon>Stylonematophyceae</taxon>
        <taxon>Stylonematales</taxon>
        <taxon>Stylonemataceae</taxon>
        <taxon>Rhodosorus</taxon>
    </lineage>
</organism>
<dbReference type="InterPro" id="IPR001623">
    <property type="entry name" value="DnaJ_domain"/>
</dbReference>
<dbReference type="Pfam" id="PF07743">
    <property type="entry name" value="HSCB_C"/>
    <property type="match status" value="1"/>
</dbReference>
<comment type="similarity">
    <text evidence="1">Belongs to the HscB family.</text>
</comment>
<sequence>MPSLRALCNLSRIVPRNVERRWLSGIAGDENYFALLGARYGFSLDEGQLYQQHKKLMRSWHPDRFAEDAEGQERALSRASMINSAYSTLRKPHLRARYILELEGIPLKEDENEPVDDMEFLAFVMNIREVLESEPKKRELEDLKSQIDKLCQESLLQAETALSQIKSDPKMKEVIRKQASKLQYLHRISEEIHRLTEVK</sequence>
<evidence type="ECO:0000256" key="2">
    <source>
        <dbReference type="ARBA" id="ARBA00023186"/>
    </source>
</evidence>
<gene>
    <name evidence="4" type="ORF">RMAR00112_LOCUS23594</name>
    <name evidence="5" type="ORF">RMAR00112_LOCUS23597</name>
</gene>
<dbReference type="GO" id="GO:0051087">
    <property type="term" value="F:protein-folding chaperone binding"/>
    <property type="evidence" value="ECO:0007669"/>
    <property type="project" value="InterPro"/>
</dbReference>
<dbReference type="InterPro" id="IPR036386">
    <property type="entry name" value="HscB_C_sf"/>
</dbReference>
<dbReference type="AlphaFoldDB" id="A0A7S2ZYB5"/>
<name>A0A7S2ZYB5_9RHOD</name>
<protein>
    <recommendedName>
        <fullName evidence="3">J domain-containing protein</fullName>
    </recommendedName>
</protein>
<dbReference type="SUPFAM" id="SSF47144">
    <property type="entry name" value="HSC20 (HSCB), C-terminal oligomerisation domain"/>
    <property type="match status" value="1"/>
</dbReference>